<dbReference type="PANTHER" id="PTHR34427:SF10">
    <property type="entry name" value="DUF4283 DOMAIN-CONTAINING PROTEIN"/>
    <property type="match status" value="1"/>
</dbReference>
<feature type="compositionally biased region" description="Low complexity" evidence="1">
    <location>
        <begin position="294"/>
        <end position="305"/>
    </location>
</feature>
<feature type="region of interest" description="Disordered" evidence="1">
    <location>
        <begin position="284"/>
        <end position="314"/>
    </location>
</feature>
<dbReference type="OrthoDB" id="1745573at2759"/>
<dbReference type="Proteomes" id="UP000325577">
    <property type="component" value="Linkage Group LG0"/>
</dbReference>
<protein>
    <recommendedName>
        <fullName evidence="2">DUF4283 domain-containing protein</fullName>
    </recommendedName>
</protein>
<reference evidence="3 4" key="1">
    <citation type="submission" date="2019-09" db="EMBL/GenBank/DDBJ databases">
        <title>A chromosome-level genome assembly of the Chinese tupelo Nyssa sinensis.</title>
        <authorList>
            <person name="Yang X."/>
            <person name="Kang M."/>
            <person name="Yang Y."/>
            <person name="Xiong H."/>
            <person name="Wang M."/>
            <person name="Zhang Z."/>
            <person name="Wang Z."/>
            <person name="Wu H."/>
            <person name="Ma T."/>
            <person name="Liu J."/>
            <person name="Xi Z."/>
        </authorList>
    </citation>
    <scope>NUCLEOTIDE SEQUENCE [LARGE SCALE GENOMIC DNA]</scope>
    <source>
        <strain evidence="3">J267</strain>
        <tissue evidence="3">Leaf</tissue>
    </source>
</reference>
<dbReference type="Pfam" id="PF14111">
    <property type="entry name" value="DUF4283"/>
    <property type="match status" value="1"/>
</dbReference>
<sequence>MEEAGAKSRKAFRRQGAELVVGQTSSGKSFKQVAALGEWPAGDLRVNKGTGRCEVEVDLESCSEKIEFLQRYLLGRIVDLNVVVPERMVVQRWVDRKWEVTARVKVFDMHGAHFLSELPSKAEALRVLQINWWFDGKPLHLDWWVFTECCYKANNMPTEVWVRFMGVPVFLWCKKVFEILGESCGGFLQLLEVTAGAREAQQGAQTEAWRFDCFVPSEKGEGLRSGRSKEGMVEVGESNTGSGKEQQRLFNLEDELIEGMMQAKIGQRVVEGGVMTADVLVENRDSSQDQGWTPPSSSEYNEPESAQASEDPSNVVSETSLLVIEAALQKFFPGEFSVAGTSGKAIEMQAKQPDWMIQTLHEIDEEPTHCQPLATLSPHQKHRGGNELMLSSSVGCGGDRGLGVLVGQGEHWADRKRIITAEASDWVWRYFKKVCKILGMSSRGFEGDIFELFSEIDRNRKRSRRVGNNRKGDQ</sequence>
<dbReference type="EMBL" id="CM018031">
    <property type="protein sequence ID" value="KAA8548619.1"/>
    <property type="molecule type" value="Genomic_DNA"/>
</dbReference>
<feature type="compositionally biased region" description="Basic and acidic residues" evidence="1">
    <location>
        <begin position="219"/>
        <end position="232"/>
    </location>
</feature>
<feature type="region of interest" description="Disordered" evidence="1">
    <location>
        <begin position="219"/>
        <end position="247"/>
    </location>
</feature>
<feature type="domain" description="DUF4283" evidence="2">
    <location>
        <begin position="67"/>
        <end position="147"/>
    </location>
</feature>
<organism evidence="3 4">
    <name type="scientific">Nyssa sinensis</name>
    <dbReference type="NCBI Taxonomy" id="561372"/>
    <lineage>
        <taxon>Eukaryota</taxon>
        <taxon>Viridiplantae</taxon>
        <taxon>Streptophyta</taxon>
        <taxon>Embryophyta</taxon>
        <taxon>Tracheophyta</taxon>
        <taxon>Spermatophyta</taxon>
        <taxon>Magnoliopsida</taxon>
        <taxon>eudicotyledons</taxon>
        <taxon>Gunneridae</taxon>
        <taxon>Pentapetalae</taxon>
        <taxon>asterids</taxon>
        <taxon>Cornales</taxon>
        <taxon>Nyssaceae</taxon>
        <taxon>Nyssa</taxon>
    </lineage>
</organism>
<name>A0A5J5C080_9ASTE</name>
<evidence type="ECO:0000256" key="1">
    <source>
        <dbReference type="SAM" id="MobiDB-lite"/>
    </source>
</evidence>
<accession>A0A5J5C080</accession>
<keyword evidence="4" id="KW-1185">Reference proteome</keyword>
<evidence type="ECO:0000259" key="2">
    <source>
        <dbReference type="Pfam" id="PF14111"/>
    </source>
</evidence>
<dbReference type="AlphaFoldDB" id="A0A5J5C080"/>
<dbReference type="InterPro" id="IPR025558">
    <property type="entry name" value="DUF4283"/>
</dbReference>
<evidence type="ECO:0000313" key="4">
    <source>
        <dbReference type="Proteomes" id="UP000325577"/>
    </source>
</evidence>
<gene>
    <name evidence="3" type="ORF">F0562_000303</name>
</gene>
<dbReference type="PANTHER" id="PTHR34427">
    <property type="entry name" value="DUF4283 DOMAIN PROTEIN"/>
    <property type="match status" value="1"/>
</dbReference>
<proteinExistence type="predicted"/>
<evidence type="ECO:0000313" key="3">
    <source>
        <dbReference type="EMBL" id="KAA8548619.1"/>
    </source>
</evidence>